<reference evidence="2 3" key="1">
    <citation type="submission" date="2024-03" db="EMBL/GenBank/DDBJ databases">
        <title>Adaptation during the transition from Ophiocordyceps entomopathogen to insect associate is accompanied by gene loss and intensified selection.</title>
        <authorList>
            <person name="Ward C.M."/>
            <person name="Onetto C.A."/>
            <person name="Borneman A.R."/>
        </authorList>
    </citation>
    <scope>NUCLEOTIDE SEQUENCE [LARGE SCALE GENOMIC DNA]</scope>
    <source>
        <strain evidence="2">AWRI1</strain>
        <tissue evidence="2">Single Adult Female</tissue>
    </source>
</reference>
<name>A0AAN9Y7F1_9HEMI</name>
<sequence>MNSRSTVLMVTTSDSLKFISVLLFSKMKFSNYYLKLLTLAITSIIVDSQTSTPAPTTELSTILWSLSPCQSAFWIPNTSSEFAQNWITYQYEGNPLSQFGECVFTLESDPNTRIEMVVEEVNLFGSGAMVPPPCLNLYNVRTNGSIVLLKKECSTVLSDNLLESVPTFTDINLAVISTTIRYGSFQLQARAVPQNLGTPSNVSTTTPTSSTIGNASTVPVTTSTSMNLLIKSIKAIRTTTTAKPTSVTTQNKASSTSSYRASSQSILESITPATASTRKMDQPKVIVKMVSELNVKPQQLPTN</sequence>
<feature type="compositionally biased region" description="Low complexity" evidence="1">
    <location>
        <begin position="198"/>
        <end position="211"/>
    </location>
</feature>
<dbReference type="EMBL" id="JBBCAQ010000010">
    <property type="protein sequence ID" value="KAK7601249.1"/>
    <property type="molecule type" value="Genomic_DNA"/>
</dbReference>
<gene>
    <name evidence="2" type="ORF">V9T40_008690</name>
</gene>
<dbReference type="Proteomes" id="UP001367676">
    <property type="component" value="Unassembled WGS sequence"/>
</dbReference>
<evidence type="ECO:0008006" key="4">
    <source>
        <dbReference type="Google" id="ProtNLM"/>
    </source>
</evidence>
<accession>A0AAN9Y7F1</accession>
<evidence type="ECO:0000256" key="1">
    <source>
        <dbReference type="SAM" id="MobiDB-lite"/>
    </source>
</evidence>
<protein>
    <recommendedName>
        <fullName evidence="4">CUB domain-containing protein</fullName>
    </recommendedName>
</protein>
<comment type="caution">
    <text evidence="2">The sequence shown here is derived from an EMBL/GenBank/DDBJ whole genome shotgun (WGS) entry which is preliminary data.</text>
</comment>
<feature type="region of interest" description="Disordered" evidence="1">
    <location>
        <begin position="240"/>
        <end position="260"/>
    </location>
</feature>
<evidence type="ECO:0000313" key="3">
    <source>
        <dbReference type="Proteomes" id="UP001367676"/>
    </source>
</evidence>
<keyword evidence="3" id="KW-1185">Reference proteome</keyword>
<dbReference type="AlphaFoldDB" id="A0AAN9Y7F1"/>
<proteinExistence type="predicted"/>
<feature type="region of interest" description="Disordered" evidence="1">
    <location>
        <begin position="198"/>
        <end position="217"/>
    </location>
</feature>
<organism evidence="2 3">
    <name type="scientific">Parthenolecanium corni</name>
    <dbReference type="NCBI Taxonomy" id="536013"/>
    <lineage>
        <taxon>Eukaryota</taxon>
        <taxon>Metazoa</taxon>
        <taxon>Ecdysozoa</taxon>
        <taxon>Arthropoda</taxon>
        <taxon>Hexapoda</taxon>
        <taxon>Insecta</taxon>
        <taxon>Pterygota</taxon>
        <taxon>Neoptera</taxon>
        <taxon>Paraneoptera</taxon>
        <taxon>Hemiptera</taxon>
        <taxon>Sternorrhyncha</taxon>
        <taxon>Coccoidea</taxon>
        <taxon>Coccidae</taxon>
        <taxon>Parthenolecanium</taxon>
    </lineage>
</organism>
<evidence type="ECO:0000313" key="2">
    <source>
        <dbReference type="EMBL" id="KAK7601249.1"/>
    </source>
</evidence>